<dbReference type="EMBL" id="FWEV01000106">
    <property type="protein sequence ID" value="SLM29679.1"/>
    <property type="molecule type" value="Genomic_DNA"/>
</dbReference>
<sequence>MGAKHPHSFICQRMQQIDDSYKKIGNANKHEGIGIRNIPCVPHQKKESPGNRN</sequence>
<evidence type="ECO:0000313" key="2">
    <source>
        <dbReference type="EMBL" id="SLM29679.1"/>
    </source>
</evidence>
<accession>A0A1W1HB62</accession>
<reference evidence="2 3" key="1">
    <citation type="submission" date="2017-03" db="EMBL/GenBank/DDBJ databases">
        <authorList>
            <person name="Afonso C.L."/>
            <person name="Miller P.J."/>
            <person name="Scott M.A."/>
            <person name="Spackman E."/>
            <person name="Goraichik I."/>
            <person name="Dimitrov K.M."/>
            <person name="Suarez D.L."/>
            <person name="Swayne D.E."/>
        </authorList>
    </citation>
    <scope>NUCLEOTIDE SEQUENCE [LARGE SCALE GENOMIC DNA]</scope>
    <source>
        <strain evidence="2">PRJEB14757</strain>
    </source>
</reference>
<feature type="compositionally biased region" description="Basic and acidic residues" evidence="1">
    <location>
        <begin position="44"/>
        <end position="53"/>
    </location>
</feature>
<evidence type="ECO:0000256" key="1">
    <source>
        <dbReference type="SAM" id="MobiDB-lite"/>
    </source>
</evidence>
<organism evidence="2 3">
    <name type="scientific">Desulfamplus magnetovallimortis</name>
    <dbReference type="NCBI Taxonomy" id="1246637"/>
    <lineage>
        <taxon>Bacteria</taxon>
        <taxon>Pseudomonadati</taxon>
        <taxon>Thermodesulfobacteriota</taxon>
        <taxon>Desulfobacteria</taxon>
        <taxon>Desulfobacterales</taxon>
        <taxon>Desulfobacteraceae</taxon>
        <taxon>Desulfamplus</taxon>
    </lineage>
</organism>
<keyword evidence="3" id="KW-1185">Reference proteome</keyword>
<evidence type="ECO:0000313" key="3">
    <source>
        <dbReference type="Proteomes" id="UP000191931"/>
    </source>
</evidence>
<protein>
    <submittedName>
        <fullName evidence="2">Uncharacterized protein</fullName>
    </submittedName>
</protein>
<gene>
    <name evidence="2" type="ORF">MTBBW1_1940006</name>
</gene>
<dbReference type="Proteomes" id="UP000191931">
    <property type="component" value="Unassembled WGS sequence"/>
</dbReference>
<name>A0A1W1HB62_9BACT</name>
<proteinExistence type="predicted"/>
<feature type="region of interest" description="Disordered" evidence="1">
    <location>
        <begin position="32"/>
        <end position="53"/>
    </location>
</feature>
<dbReference type="AlphaFoldDB" id="A0A1W1HB62"/>